<name>A0A166IM16_DAUCS</name>
<sequence length="70" mass="7357">MSTEESNAAQLLETPADGELTDSQACWACCGVCALCVACLPCEIIYVVVNCLLCPFRCCFALCFGVPATA</sequence>
<dbReference type="EMBL" id="CP093343">
    <property type="protein sequence ID" value="WOG84994.1"/>
    <property type="molecule type" value="Genomic_DNA"/>
</dbReference>
<protein>
    <submittedName>
        <fullName evidence="1">Uncharacterized protein</fullName>
    </submittedName>
</protein>
<keyword evidence="2" id="KW-1185">Reference proteome</keyword>
<accession>A0A166IM16</accession>
<gene>
    <name evidence="1" type="ORF">DCAR_0104180</name>
</gene>
<reference evidence="1" key="2">
    <citation type="submission" date="2022-03" db="EMBL/GenBank/DDBJ databases">
        <title>Draft title - Genomic analysis of global carrot germplasm unveils the trajectory of domestication and the origin of high carotenoid orange carrot.</title>
        <authorList>
            <person name="Iorizzo M."/>
            <person name="Ellison S."/>
            <person name="Senalik D."/>
            <person name="Macko-Podgorni A."/>
            <person name="Grzebelus D."/>
            <person name="Bostan H."/>
            <person name="Rolling W."/>
            <person name="Curaba J."/>
            <person name="Simon P."/>
        </authorList>
    </citation>
    <scope>NUCLEOTIDE SEQUENCE</scope>
    <source>
        <tissue evidence="1">Leaf</tissue>
    </source>
</reference>
<dbReference type="Proteomes" id="UP000077755">
    <property type="component" value="Chromosome 1"/>
</dbReference>
<organism evidence="1 2">
    <name type="scientific">Daucus carota subsp. sativus</name>
    <name type="common">Carrot</name>
    <dbReference type="NCBI Taxonomy" id="79200"/>
    <lineage>
        <taxon>Eukaryota</taxon>
        <taxon>Viridiplantae</taxon>
        <taxon>Streptophyta</taxon>
        <taxon>Embryophyta</taxon>
        <taxon>Tracheophyta</taxon>
        <taxon>Spermatophyta</taxon>
        <taxon>Magnoliopsida</taxon>
        <taxon>eudicotyledons</taxon>
        <taxon>Gunneridae</taxon>
        <taxon>Pentapetalae</taxon>
        <taxon>asterids</taxon>
        <taxon>campanulids</taxon>
        <taxon>Apiales</taxon>
        <taxon>Apiaceae</taxon>
        <taxon>Apioideae</taxon>
        <taxon>Scandiceae</taxon>
        <taxon>Daucinae</taxon>
        <taxon>Daucus</taxon>
        <taxon>Daucus sect. Daucus</taxon>
    </lineage>
</organism>
<reference evidence="1" key="1">
    <citation type="journal article" date="2016" name="Nat. Genet.">
        <title>A high-quality carrot genome assembly provides new insights into carotenoid accumulation and asterid genome evolution.</title>
        <authorList>
            <person name="Iorizzo M."/>
            <person name="Ellison S."/>
            <person name="Senalik D."/>
            <person name="Zeng P."/>
            <person name="Satapoomin P."/>
            <person name="Huang J."/>
            <person name="Bowman M."/>
            <person name="Iovene M."/>
            <person name="Sanseverino W."/>
            <person name="Cavagnaro P."/>
            <person name="Yildiz M."/>
            <person name="Macko-Podgorni A."/>
            <person name="Moranska E."/>
            <person name="Grzebelus E."/>
            <person name="Grzebelus D."/>
            <person name="Ashrafi H."/>
            <person name="Zheng Z."/>
            <person name="Cheng S."/>
            <person name="Spooner D."/>
            <person name="Van Deynze A."/>
            <person name="Simon P."/>
        </authorList>
    </citation>
    <scope>NUCLEOTIDE SEQUENCE</scope>
    <source>
        <tissue evidence="1">Leaf</tissue>
    </source>
</reference>
<evidence type="ECO:0000313" key="2">
    <source>
        <dbReference type="Proteomes" id="UP000077755"/>
    </source>
</evidence>
<dbReference type="Gramene" id="KZN11274">
    <property type="protein sequence ID" value="KZN11274"/>
    <property type="gene ID" value="DCAR_003930"/>
</dbReference>
<proteinExistence type="predicted"/>
<dbReference type="AlphaFoldDB" id="A0A166IM16"/>
<evidence type="ECO:0000313" key="1">
    <source>
        <dbReference type="EMBL" id="WOG84994.1"/>
    </source>
</evidence>